<dbReference type="Pfam" id="PF00881">
    <property type="entry name" value="Nitroreductase"/>
    <property type="match status" value="1"/>
</dbReference>
<dbReference type="GO" id="GO:0016491">
    <property type="term" value="F:oxidoreductase activity"/>
    <property type="evidence" value="ECO:0007669"/>
    <property type="project" value="UniProtKB-KW"/>
</dbReference>
<dbReference type="GO" id="GO:0003700">
    <property type="term" value="F:DNA-binding transcription factor activity"/>
    <property type="evidence" value="ECO:0007669"/>
    <property type="project" value="InterPro"/>
</dbReference>
<dbReference type="Gene3D" id="1.10.10.10">
    <property type="entry name" value="Winged helix-like DNA-binding domain superfamily/Winged helix DNA-binding domain"/>
    <property type="match status" value="1"/>
</dbReference>
<organism evidence="9 10">
    <name type="scientific">Streptosporangium saharense</name>
    <dbReference type="NCBI Taxonomy" id="1706840"/>
    <lineage>
        <taxon>Bacteria</taxon>
        <taxon>Bacillati</taxon>
        <taxon>Actinomycetota</taxon>
        <taxon>Actinomycetes</taxon>
        <taxon>Streptosporangiales</taxon>
        <taxon>Streptosporangiaceae</taxon>
        <taxon>Streptosporangium</taxon>
    </lineage>
</organism>
<dbReference type="InterPro" id="IPR029479">
    <property type="entry name" value="Nitroreductase"/>
</dbReference>
<keyword evidence="3" id="KW-0560">Oxidoreductase</keyword>
<dbReference type="Proteomes" id="UP000552644">
    <property type="component" value="Unassembled WGS sequence"/>
</dbReference>
<keyword evidence="4" id="KW-0805">Transcription regulation</keyword>
<dbReference type="PANTHER" id="PTHR23026:SF90">
    <property type="entry name" value="IODOTYROSINE DEIODINASE 1"/>
    <property type="match status" value="1"/>
</dbReference>
<dbReference type="SUPFAM" id="SSF46785">
    <property type="entry name" value="Winged helix' DNA-binding domain"/>
    <property type="match status" value="1"/>
</dbReference>
<dbReference type="AlphaFoldDB" id="A0A7W7VPN3"/>
<keyword evidence="2" id="KW-0288">FMN</keyword>
<dbReference type="Gene3D" id="3.40.109.10">
    <property type="entry name" value="NADH Oxidase"/>
    <property type="match status" value="1"/>
</dbReference>
<evidence type="ECO:0000256" key="1">
    <source>
        <dbReference type="ARBA" id="ARBA00022630"/>
    </source>
</evidence>
<dbReference type="GO" id="GO:0003677">
    <property type="term" value="F:DNA binding"/>
    <property type="evidence" value="ECO:0007669"/>
    <property type="project" value="UniProtKB-KW"/>
</dbReference>
<evidence type="ECO:0000256" key="7">
    <source>
        <dbReference type="SAM" id="MobiDB-lite"/>
    </source>
</evidence>
<feature type="compositionally biased region" description="Basic and acidic residues" evidence="7">
    <location>
        <begin position="269"/>
        <end position="279"/>
    </location>
</feature>
<evidence type="ECO:0000256" key="3">
    <source>
        <dbReference type="ARBA" id="ARBA00023002"/>
    </source>
</evidence>
<evidence type="ECO:0000256" key="4">
    <source>
        <dbReference type="ARBA" id="ARBA00023015"/>
    </source>
</evidence>
<evidence type="ECO:0000313" key="9">
    <source>
        <dbReference type="EMBL" id="MBB4918132.1"/>
    </source>
</evidence>
<sequence>MPEFYDVIFERRDVRAEFTGEAVAEEVLMRILGAAHAAPSVGLSQPWDFVVVRDQGVREAFAEHVLREREVFAATLDAERAATFATIKVDGVRESTLSVVVTYDPGRGAPAVLGRHSIADAGLYSVCLAIQNLWLAATAEDLGVGWVSFYREEFVAGLLGIPEGIRPVAWLCLGPVTHRHRVPDLERKGWRGRVPLTDLVHEDGWREQNVRQPSSLLRHTRGAGPYGGHPGHMADSGDPVPAHLRLADVLRERITSGEIQLDSPLPSEESLRRDHGLDPDDVRRAVQVLSDEGLVYTGRDGNVYVSSRAEETGGG</sequence>
<dbReference type="PANTHER" id="PTHR23026">
    <property type="entry name" value="NADPH NITROREDUCTASE"/>
    <property type="match status" value="1"/>
</dbReference>
<proteinExistence type="predicted"/>
<feature type="region of interest" description="Disordered" evidence="7">
    <location>
        <begin position="257"/>
        <end position="279"/>
    </location>
</feature>
<keyword evidence="10" id="KW-1185">Reference proteome</keyword>
<dbReference type="InterPro" id="IPR036390">
    <property type="entry name" value="WH_DNA-bd_sf"/>
</dbReference>
<evidence type="ECO:0000256" key="2">
    <source>
        <dbReference type="ARBA" id="ARBA00022643"/>
    </source>
</evidence>
<keyword evidence="5" id="KW-0238">DNA-binding</keyword>
<dbReference type="PROSITE" id="PS50949">
    <property type="entry name" value="HTH_GNTR"/>
    <property type="match status" value="1"/>
</dbReference>
<dbReference type="RefSeq" id="WP_184719079.1">
    <property type="nucleotide sequence ID" value="NZ_JACHJP010000006.1"/>
</dbReference>
<dbReference type="InterPro" id="IPR050627">
    <property type="entry name" value="Nitroreductase/BluB"/>
</dbReference>
<evidence type="ECO:0000256" key="5">
    <source>
        <dbReference type="ARBA" id="ARBA00023125"/>
    </source>
</evidence>
<accession>A0A7W7VPN3</accession>
<dbReference type="SUPFAM" id="SSF55469">
    <property type="entry name" value="FMN-dependent nitroreductase-like"/>
    <property type="match status" value="1"/>
</dbReference>
<feature type="domain" description="HTH gntR-type" evidence="8">
    <location>
        <begin position="240"/>
        <end position="308"/>
    </location>
</feature>
<dbReference type="InterPro" id="IPR012825">
    <property type="entry name" value="BluB"/>
</dbReference>
<comment type="caution">
    <text evidence="9">The sequence shown here is derived from an EMBL/GenBank/DDBJ whole genome shotgun (WGS) entry which is preliminary data.</text>
</comment>
<keyword evidence="1" id="KW-0285">Flavoprotein</keyword>
<dbReference type="Pfam" id="PF00392">
    <property type="entry name" value="GntR"/>
    <property type="match status" value="1"/>
</dbReference>
<dbReference type="InterPro" id="IPR000524">
    <property type="entry name" value="Tscrpt_reg_HTH_GntR"/>
</dbReference>
<reference evidence="9 10" key="1">
    <citation type="submission" date="2020-08" db="EMBL/GenBank/DDBJ databases">
        <title>Genomic Encyclopedia of Type Strains, Phase III (KMG-III): the genomes of soil and plant-associated and newly described type strains.</title>
        <authorList>
            <person name="Whitman W."/>
        </authorList>
    </citation>
    <scope>NUCLEOTIDE SEQUENCE [LARGE SCALE GENOMIC DNA]</scope>
    <source>
        <strain evidence="9 10">CECT 8840</strain>
    </source>
</reference>
<dbReference type="NCBIfam" id="TIGR02476">
    <property type="entry name" value="BluB"/>
    <property type="match status" value="1"/>
</dbReference>
<dbReference type="EMBL" id="JACHJP010000006">
    <property type="protein sequence ID" value="MBB4918132.1"/>
    <property type="molecule type" value="Genomic_DNA"/>
</dbReference>
<dbReference type="InterPro" id="IPR000415">
    <property type="entry name" value="Nitroreductase-like"/>
</dbReference>
<evidence type="ECO:0000313" key="10">
    <source>
        <dbReference type="Proteomes" id="UP000552644"/>
    </source>
</evidence>
<evidence type="ECO:0000259" key="8">
    <source>
        <dbReference type="PROSITE" id="PS50949"/>
    </source>
</evidence>
<feature type="region of interest" description="Disordered" evidence="7">
    <location>
        <begin position="210"/>
        <end position="240"/>
    </location>
</feature>
<name>A0A7W7VPN3_9ACTN</name>
<gene>
    <name evidence="9" type="ORF">FHS44_005259</name>
</gene>
<evidence type="ECO:0000256" key="6">
    <source>
        <dbReference type="ARBA" id="ARBA00023163"/>
    </source>
</evidence>
<protein>
    <submittedName>
        <fullName evidence="9">5,6-dimethylbenzimidazole synthase</fullName>
    </submittedName>
</protein>
<dbReference type="InterPro" id="IPR036388">
    <property type="entry name" value="WH-like_DNA-bd_sf"/>
</dbReference>
<keyword evidence="6" id="KW-0804">Transcription</keyword>